<dbReference type="RefSeq" id="WP_097138790.1">
    <property type="nucleotide sequence ID" value="NZ_OBQD01000006.1"/>
</dbReference>
<dbReference type="Pfam" id="PF00753">
    <property type="entry name" value="Lactamase_B"/>
    <property type="match status" value="1"/>
</dbReference>
<dbReference type="OrthoDB" id="418728at2"/>
<sequence>MDIRIFDVEHGGCALVSTDNGEHLLIDAGHNSTTGWRPSVYLPNLGITSLERLIITNMDEDHASDLHNLRRTVEIRALYRNPTVGAGEIRHLKGQGGIGNGISSLAEMMTSYIGTVPAEPDLGGLTIKMFWNEYPYDFEDENNLSSICILRYHGLVVCFPGDMEVQGWNRLLDRQDFRAAMADVHVLVASHHGRRNGCCEALYVTGWRPLITIISDSGIEYATQETVNWYRERTWSAP</sequence>
<dbReference type="AlphaFoldDB" id="A0A285UCI4"/>
<gene>
    <name evidence="2" type="ORF">SAMN05892877_1061</name>
</gene>
<dbReference type="InterPro" id="IPR036866">
    <property type="entry name" value="RibonucZ/Hydroxyglut_hydro"/>
</dbReference>
<dbReference type="InterPro" id="IPR052159">
    <property type="entry name" value="Competence_DNA_uptake"/>
</dbReference>
<name>A0A285UCI4_9HYPH</name>
<dbReference type="GO" id="GO:0016787">
    <property type="term" value="F:hydrolase activity"/>
    <property type="evidence" value="ECO:0007669"/>
    <property type="project" value="UniProtKB-KW"/>
</dbReference>
<feature type="domain" description="Metallo-beta-lactamase" evidence="1">
    <location>
        <begin position="13"/>
        <end position="169"/>
    </location>
</feature>
<dbReference type="EMBL" id="OBQD01000006">
    <property type="protein sequence ID" value="SOC39453.1"/>
    <property type="molecule type" value="Genomic_DNA"/>
</dbReference>
<protein>
    <submittedName>
        <fullName evidence="2">Beta-lactamase superfamily II metal-dependent hydrolase</fullName>
    </submittedName>
</protein>
<dbReference type="PANTHER" id="PTHR30619">
    <property type="entry name" value="DNA INTERNALIZATION/COMPETENCE PROTEIN COMEC/REC2"/>
    <property type="match status" value="1"/>
</dbReference>
<dbReference type="Gene3D" id="3.60.15.10">
    <property type="entry name" value="Ribonuclease Z/Hydroxyacylglutathione hydrolase-like"/>
    <property type="match status" value="1"/>
</dbReference>
<dbReference type="Proteomes" id="UP000219167">
    <property type="component" value="Unassembled WGS sequence"/>
</dbReference>
<dbReference type="InterPro" id="IPR001279">
    <property type="entry name" value="Metallo-B-lactamas"/>
</dbReference>
<dbReference type="SUPFAM" id="SSF56281">
    <property type="entry name" value="Metallo-hydrolase/oxidoreductase"/>
    <property type="match status" value="1"/>
</dbReference>
<organism evidence="2 3">
    <name type="scientific">Rhizobium subbaraonis</name>
    <dbReference type="NCBI Taxonomy" id="908946"/>
    <lineage>
        <taxon>Bacteria</taxon>
        <taxon>Pseudomonadati</taxon>
        <taxon>Pseudomonadota</taxon>
        <taxon>Alphaproteobacteria</taxon>
        <taxon>Hyphomicrobiales</taxon>
        <taxon>Rhizobiaceae</taxon>
        <taxon>Rhizobium/Agrobacterium group</taxon>
        <taxon>Rhizobium</taxon>
    </lineage>
</organism>
<keyword evidence="2" id="KW-0378">Hydrolase</keyword>
<reference evidence="2 3" key="1">
    <citation type="submission" date="2017-08" db="EMBL/GenBank/DDBJ databases">
        <authorList>
            <person name="de Groot N.N."/>
        </authorList>
    </citation>
    <scope>NUCLEOTIDE SEQUENCE [LARGE SCALE GENOMIC DNA]</scope>
    <source>
        <strain evidence="2 3">JC85</strain>
    </source>
</reference>
<evidence type="ECO:0000313" key="3">
    <source>
        <dbReference type="Proteomes" id="UP000219167"/>
    </source>
</evidence>
<evidence type="ECO:0000313" key="2">
    <source>
        <dbReference type="EMBL" id="SOC39453.1"/>
    </source>
</evidence>
<dbReference type="PANTHER" id="PTHR30619:SF1">
    <property type="entry name" value="RECOMBINATION PROTEIN 2"/>
    <property type="match status" value="1"/>
</dbReference>
<keyword evidence="3" id="KW-1185">Reference proteome</keyword>
<proteinExistence type="predicted"/>
<accession>A0A285UCI4</accession>
<evidence type="ECO:0000259" key="1">
    <source>
        <dbReference type="Pfam" id="PF00753"/>
    </source>
</evidence>